<protein>
    <submittedName>
        <fullName evidence="1">Glycosytransferase</fullName>
    </submittedName>
</protein>
<reference evidence="1 2" key="1">
    <citation type="journal article" date="2014" name="Int. J. Syst. Evol. Microbiol.">
        <title>Listeria floridensis sp. nov., Listeria aquatica sp. nov., Listeria cornellensis sp. nov., Listeria riparia sp. nov. and Listeria grandensis sp. nov., from agricultural and natural environments.</title>
        <authorList>
            <person name="den Bakker H.C."/>
            <person name="Warchocki S."/>
            <person name="Wright E.M."/>
            <person name="Allred A.F."/>
            <person name="Ahlstrom C."/>
            <person name="Manuel C.S."/>
            <person name="Stasiewicz M.J."/>
            <person name="Burrell A."/>
            <person name="Roof S."/>
            <person name="Strawn L."/>
            <person name="Fortes E.D."/>
            <person name="Nightingale K.K."/>
            <person name="Kephart D."/>
            <person name="Wiedmann M."/>
        </authorList>
    </citation>
    <scope>NUCLEOTIDE SEQUENCE [LARGE SCALE GENOMIC DNA]</scope>
    <source>
        <strain evidence="2">FSL F6-971</strain>
    </source>
</reference>
<dbReference type="STRING" id="1265819.PGRAN_14153"/>
<sequence length="114" mass="13118">MVLSEEWAHFYNGLTKVPVSVVENTVEIPAVNTYNQNAKNIVMFGRIGKRKGSYDILKGAYVTFLSRRAPNVDFRNDGTRYSESEYDGRWYSQAIEHTKNGRIFTFINDGKRNS</sequence>
<accession>W7B3A1</accession>
<proteinExistence type="predicted"/>
<keyword evidence="2" id="KW-1185">Reference proteome</keyword>
<organism evidence="1 2">
    <name type="scientific">Listeria grandensis FSL F6-0971</name>
    <dbReference type="NCBI Taxonomy" id="1265819"/>
    <lineage>
        <taxon>Bacteria</taxon>
        <taxon>Bacillati</taxon>
        <taxon>Bacillota</taxon>
        <taxon>Bacilli</taxon>
        <taxon>Bacillales</taxon>
        <taxon>Listeriaceae</taxon>
        <taxon>Listeria</taxon>
    </lineage>
</organism>
<dbReference type="RefSeq" id="WP_051998645.1">
    <property type="nucleotide sequence ID" value="NZ_AODD01000026.1"/>
</dbReference>
<dbReference type="GO" id="GO:0016740">
    <property type="term" value="F:transferase activity"/>
    <property type="evidence" value="ECO:0007669"/>
    <property type="project" value="UniProtKB-KW"/>
</dbReference>
<dbReference type="Proteomes" id="UP000019253">
    <property type="component" value="Unassembled WGS sequence"/>
</dbReference>
<name>W7B3A1_9LIST</name>
<evidence type="ECO:0000313" key="1">
    <source>
        <dbReference type="EMBL" id="EUJ21744.1"/>
    </source>
</evidence>
<keyword evidence="1" id="KW-0808">Transferase</keyword>
<dbReference type="EMBL" id="AODD01000026">
    <property type="protein sequence ID" value="EUJ21744.1"/>
    <property type="molecule type" value="Genomic_DNA"/>
</dbReference>
<gene>
    <name evidence="1" type="ORF">PGRAN_14153</name>
</gene>
<comment type="caution">
    <text evidence="1">The sequence shown here is derived from an EMBL/GenBank/DDBJ whole genome shotgun (WGS) entry which is preliminary data.</text>
</comment>
<dbReference type="AlphaFoldDB" id="W7B3A1"/>
<evidence type="ECO:0000313" key="2">
    <source>
        <dbReference type="Proteomes" id="UP000019253"/>
    </source>
</evidence>